<organism evidence="2 3">
    <name type="scientific">Dactylonectria estremocensis</name>
    <dbReference type="NCBI Taxonomy" id="1079267"/>
    <lineage>
        <taxon>Eukaryota</taxon>
        <taxon>Fungi</taxon>
        <taxon>Dikarya</taxon>
        <taxon>Ascomycota</taxon>
        <taxon>Pezizomycotina</taxon>
        <taxon>Sordariomycetes</taxon>
        <taxon>Hypocreomycetidae</taxon>
        <taxon>Hypocreales</taxon>
        <taxon>Nectriaceae</taxon>
        <taxon>Dactylonectria</taxon>
    </lineage>
</organism>
<proteinExistence type="predicted"/>
<accession>A0A9P9F836</accession>
<comment type="caution">
    <text evidence="2">The sequence shown here is derived from an EMBL/GenBank/DDBJ whole genome shotgun (WGS) entry which is preliminary data.</text>
</comment>
<feature type="domain" description="DUF4440" evidence="1">
    <location>
        <begin position="33"/>
        <end position="130"/>
    </location>
</feature>
<keyword evidence="3" id="KW-1185">Reference proteome</keyword>
<sequence>MSDEEKKVNNIRTRNEDGTLDAMALLWRGLCDKPKTVLKYITKDAVLAEPDREVYSPKTEPTLKEYLEEDFEPWTAYKIHDEPDFVEIDMMSSNVTYRVTAWRLEDGQMVATEAMCSSTFRQGPGGDWKCCCHHMAEI</sequence>
<dbReference type="Gene3D" id="3.10.450.50">
    <property type="match status" value="1"/>
</dbReference>
<dbReference type="AlphaFoldDB" id="A0A9P9F836"/>
<dbReference type="InterPro" id="IPR032710">
    <property type="entry name" value="NTF2-like_dom_sf"/>
</dbReference>
<evidence type="ECO:0000313" key="3">
    <source>
        <dbReference type="Proteomes" id="UP000717696"/>
    </source>
</evidence>
<protein>
    <recommendedName>
        <fullName evidence="1">DUF4440 domain-containing protein</fullName>
    </recommendedName>
</protein>
<evidence type="ECO:0000313" key="2">
    <source>
        <dbReference type="EMBL" id="KAH7155859.1"/>
    </source>
</evidence>
<name>A0A9P9F836_9HYPO</name>
<dbReference type="OrthoDB" id="2865667at2759"/>
<reference evidence="2" key="1">
    <citation type="journal article" date="2021" name="Nat. Commun.">
        <title>Genetic determinants of endophytism in the Arabidopsis root mycobiome.</title>
        <authorList>
            <person name="Mesny F."/>
            <person name="Miyauchi S."/>
            <person name="Thiergart T."/>
            <person name="Pickel B."/>
            <person name="Atanasova L."/>
            <person name="Karlsson M."/>
            <person name="Huettel B."/>
            <person name="Barry K.W."/>
            <person name="Haridas S."/>
            <person name="Chen C."/>
            <person name="Bauer D."/>
            <person name="Andreopoulos W."/>
            <person name="Pangilinan J."/>
            <person name="LaButti K."/>
            <person name="Riley R."/>
            <person name="Lipzen A."/>
            <person name="Clum A."/>
            <person name="Drula E."/>
            <person name="Henrissat B."/>
            <person name="Kohler A."/>
            <person name="Grigoriev I.V."/>
            <person name="Martin F.M."/>
            <person name="Hacquard S."/>
        </authorList>
    </citation>
    <scope>NUCLEOTIDE SEQUENCE</scope>
    <source>
        <strain evidence="2">MPI-CAGE-AT-0021</strain>
    </source>
</reference>
<dbReference type="InterPro" id="IPR027843">
    <property type="entry name" value="DUF4440"/>
</dbReference>
<dbReference type="Proteomes" id="UP000717696">
    <property type="component" value="Unassembled WGS sequence"/>
</dbReference>
<dbReference type="Pfam" id="PF14534">
    <property type="entry name" value="DUF4440"/>
    <property type="match status" value="1"/>
</dbReference>
<dbReference type="EMBL" id="JAGMUU010000004">
    <property type="protein sequence ID" value="KAH7155859.1"/>
    <property type="molecule type" value="Genomic_DNA"/>
</dbReference>
<dbReference type="SUPFAM" id="SSF54427">
    <property type="entry name" value="NTF2-like"/>
    <property type="match status" value="1"/>
</dbReference>
<gene>
    <name evidence="2" type="ORF">B0J13DRAFT_619261</name>
</gene>
<evidence type="ECO:0000259" key="1">
    <source>
        <dbReference type="Pfam" id="PF14534"/>
    </source>
</evidence>